<dbReference type="PANTHER" id="PTHR30153:SF2">
    <property type="entry name" value="REPLICATIVE DNA HELICASE"/>
    <property type="match status" value="1"/>
</dbReference>
<dbReference type="InterPro" id="IPR007692">
    <property type="entry name" value="DNA_helicase_DnaB"/>
</dbReference>
<evidence type="ECO:0000256" key="7">
    <source>
        <dbReference type="ARBA" id="ARBA00022806"/>
    </source>
</evidence>
<dbReference type="GO" id="GO:0005829">
    <property type="term" value="C:cytosol"/>
    <property type="evidence" value="ECO:0007669"/>
    <property type="project" value="TreeGrafter"/>
</dbReference>
<dbReference type="OrthoDB" id="9773982at2"/>
<dbReference type="InterPro" id="IPR007694">
    <property type="entry name" value="DNA_helicase_DnaB-like_C"/>
</dbReference>
<dbReference type="GO" id="GO:0043139">
    <property type="term" value="F:5'-3' DNA helicase activity"/>
    <property type="evidence" value="ECO:0007669"/>
    <property type="project" value="UniProtKB-EC"/>
</dbReference>
<dbReference type="GO" id="GO:0006269">
    <property type="term" value="P:DNA replication, synthesis of primer"/>
    <property type="evidence" value="ECO:0007669"/>
    <property type="project" value="UniProtKB-UniRule"/>
</dbReference>
<comment type="catalytic activity">
    <reaction evidence="12 14">
        <text>ATP + H2O = ADP + phosphate + H(+)</text>
        <dbReference type="Rhea" id="RHEA:13065"/>
        <dbReference type="ChEBI" id="CHEBI:15377"/>
        <dbReference type="ChEBI" id="CHEBI:15378"/>
        <dbReference type="ChEBI" id="CHEBI:30616"/>
        <dbReference type="ChEBI" id="CHEBI:43474"/>
        <dbReference type="ChEBI" id="CHEBI:456216"/>
        <dbReference type="EC" id="5.6.2.3"/>
    </reaction>
</comment>
<evidence type="ECO:0000256" key="2">
    <source>
        <dbReference type="ARBA" id="ARBA00011643"/>
    </source>
</evidence>
<dbReference type="Gene3D" id="3.40.50.300">
    <property type="entry name" value="P-loop containing nucleotide triphosphate hydrolases"/>
    <property type="match status" value="1"/>
</dbReference>
<keyword evidence="18" id="KW-1185">Reference proteome</keyword>
<gene>
    <name evidence="17" type="ORF">SAMN05660686_02055</name>
</gene>
<keyword evidence="3 14" id="KW-0639">Primosome</keyword>
<dbReference type="Pfam" id="PF03796">
    <property type="entry name" value="DnaB_C"/>
    <property type="match status" value="1"/>
</dbReference>
<keyword evidence="6 14" id="KW-0378">Hydrolase</keyword>
<dbReference type="GO" id="GO:1990077">
    <property type="term" value="C:primosome complex"/>
    <property type="evidence" value="ECO:0007669"/>
    <property type="project" value="UniProtKB-UniRule"/>
</dbReference>
<keyword evidence="5 14" id="KW-0547">Nucleotide-binding</keyword>
<dbReference type="InterPro" id="IPR007693">
    <property type="entry name" value="DNA_helicase_DnaB-like_N"/>
</dbReference>
<evidence type="ECO:0000256" key="11">
    <source>
        <dbReference type="ARBA" id="ARBA00044932"/>
    </source>
</evidence>
<keyword evidence="8 14" id="KW-0067">ATP-binding</keyword>
<keyword evidence="4 14" id="KW-0235">DNA replication</keyword>
<dbReference type="GO" id="GO:0005524">
    <property type="term" value="F:ATP binding"/>
    <property type="evidence" value="ECO:0007669"/>
    <property type="project" value="UniProtKB-UniRule"/>
</dbReference>
<comment type="function">
    <text evidence="11 14">The main replicative DNA helicase, it participates in initiation and elongation during chromosome replication. Travels ahead of the DNA replisome, separating dsDNA into templates for DNA synthesis. A processive ATP-dependent 5'-3' DNA helicase it has DNA-dependent ATPase activity.</text>
</comment>
<dbReference type="InterPro" id="IPR016136">
    <property type="entry name" value="DNA_helicase_N/primase_C"/>
</dbReference>
<comment type="subunit">
    <text evidence="2">Homohexamer.</text>
</comment>
<dbReference type="Proteomes" id="UP000198615">
    <property type="component" value="Unassembled WGS sequence"/>
</dbReference>
<evidence type="ECO:0000256" key="14">
    <source>
        <dbReference type="RuleBase" id="RU362085"/>
    </source>
</evidence>
<dbReference type="InterPro" id="IPR027417">
    <property type="entry name" value="P-loop_NTPase"/>
</dbReference>
<dbReference type="Gene3D" id="1.10.860.10">
    <property type="entry name" value="DNAb Helicase, Chain A"/>
    <property type="match status" value="1"/>
</dbReference>
<dbReference type="RefSeq" id="WP_093150074.1">
    <property type="nucleotide sequence ID" value="NZ_FNBW01000005.1"/>
</dbReference>
<evidence type="ECO:0000259" key="16">
    <source>
        <dbReference type="PROSITE" id="PS51199"/>
    </source>
</evidence>
<dbReference type="NCBIfam" id="NF006606">
    <property type="entry name" value="PRK09165.1"/>
    <property type="match status" value="1"/>
</dbReference>
<dbReference type="NCBIfam" id="TIGR00665">
    <property type="entry name" value="DnaB"/>
    <property type="match status" value="1"/>
</dbReference>
<evidence type="ECO:0000256" key="8">
    <source>
        <dbReference type="ARBA" id="ARBA00022840"/>
    </source>
</evidence>
<dbReference type="SUPFAM" id="SSF52540">
    <property type="entry name" value="P-loop containing nucleoside triphosphate hydrolases"/>
    <property type="match status" value="1"/>
</dbReference>
<feature type="region of interest" description="Disordered" evidence="15">
    <location>
        <begin position="1"/>
        <end position="30"/>
    </location>
</feature>
<dbReference type="CDD" id="cd00984">
    <property type="entry name" value="DnaB_C"/>
    <property type="match status" value="1"/>
</dbReference>
<sequence>MSDPESSIAPFPGPTAFAPDAAGPAAASYREPPHNLEAEQALLGAILVNNRSYERVSEFLRAEHFADPVHGRIFASCAKLIDRGQIATPVTLKGLFDQDEALNEVGGAQYLVKLAASVVTVINAADYGREIRDCYLRRELIEIGEGVVNDAYDRDLDTAAQELIEKAENHLFTLAETGEGENGLKELKLALMESVAQAEAAYKRDGGLAGHSTGLIDIDNLLGGLHPSDLLILAARPAMGKSTLASNIAFHIATASMDDPETPPQPVAFFSLEMSAEQLATRILSERTGIASEKLRRGQLDNEDFGKLVEASQDLERAPMFIDDTPAIPISTLRTRARRLKRQHGLALIVVDYLQLMRPAPGTRIDNRVQEISAISQGLKAIAKELDVPVLALSQLSRAVEQREDKRPVLADLRESGSIEQDADIVMFIYREDYYLQKAEPIQRIEEDAQKFHDRYDAWKERCEKAHGKAEVIISKQRHGPTGVVTLHFDGSTTKFTNYVADDHVPDHY</sequence>
<dbReference type="Pfam" id="PF00772">
    <property type="entry name" value="DnaB"/>
    <property type="match status" value="1"/>
</dbReference>
<keyword evidence="10" id="KW-0413">Isomerase</keyword>
<feature type="compositionally biased region" description="Low complexity" evidence="15">
    <location>
        <begin position="14"/>
        <end position="27"/>
    </location>
</feature>
<evidence type="ECO:0000256" key="13">
    <source>
        <dbReference type="NCBIfam" id="TIGR00665"/>
    </source>
</evidence>
<comment type="similarity">
    <text evidence="1 14">Belongs to the helicase family. DnaB subfamily.</text>
</comment>
<organism evidence="17 18">
    <name type="scientific">Thalassobaculum litoreum DSM 18839</name>
    <dbReference type="NCBI Taxonomy" id="1123362"/>
    <lineage>
        <taxon>Bacteria</taxon>
        <taxon>Pseudomonadati</taxon>
        <taxon>Pseudomonadota</taxon>
        <taxon>Alphaproteobacteria</taxon>
        <taxon>Rhodospirillales</taxon>
        <taxon>Thalassobaculaceae</taxon>
        <taxon>Thalassobaculum</taxon>
    </lineage>
</organism>
<evidence type="ECO:0000256" key="10">
    <source>
        <dbReference type="ARBA" id="ARBA00023235"/>
    </source>
</evidence>
<evidence type="ECO:0000313" key="18">
    <source>
        <dbReference type="Proteomes" id="UP000198615"/>
    </source>
</evidence>
<evidence type="ECO:0000256" key="12">
    <source>
        <dbReference type="ARBA" id="ARBA00048954"/>
    </source>
</evidence>
<evidence type="ECO:0000256" key="9">
    <source>
        <dbReference type="ARBA" id="ARBA00023125"/>
    </source>
</evidence>
<dbReference type="InterPro" id="IPR036185">
    <property type="entry name" value="DNA_heli_DnaB-like_N_sf"/>
</dbReference>
<dbReference type="SUPFAM" id="SSF48024">
    <property type="entry name" value="N-terminal domain of DnaB helicase"/>
    <property type="match status" value="1"/>
</dbReference>
<name>A0A8G2BHX1_9PROT</name>
<reference evidence="17 18" key="1">
    <citation type="submission" date="2016-10" db="EMBL/GenBank/DDBJ databases">
        <authorList>
            <person name="Varghese N."/>
            <person name="Submissions S."/>
        </authorList>
    </citation>
    <scope>NUCLEOTIDE SEQUENCE [LARGE SCALE GENOMIC DNA]</scope>
    <source>
        <strain evidence="17 18">DSM 18839</strain>
    </source>
</reference>
<evidence type="ECO:0000256" key="1">
    <source>
        <dbReference type="ARBA" id="ARBA00008428"/>
    </source>
</evidence>
<proteinExistence type="inferred from homology"/>
<evidence type="ECO:0000256" key="3">
    <source>
        <dbReference type="ARBA" id="ARBA00022515"/>
    </source>
</evidence>
<dbReference type="GO" id="GO:0016787">
    <property type="term" value="F:hydrolase activity"/>
    <property type="evidence" value="ECO:0007669"/>
    <property type="project" value="UniProtKB-KW"/>
</dbReference>
<evidence type="ECO:0000256" key="6">
    <source>
        <dbReference type="ARBA" id="ARBA00022801"/>
    </source>
</evidence>
<dbReference type="PROSITE" id="PS51199">
    <property type="entry name" value="SF4_HELICASE"/>
    <property type="match status" value="1"/>
</dbReference>
<dbReference type="AlphaFoldDB" id="A0A8G2BHX1"/>
<evidence type="ECO:0000256" key="15">
    <source>
        <dbReference type="SAM" id="MobiDB-lite"/>
    </source>
</evidence>
<keyword evidence="7 14" id="KW-0347">Helicase</keyword>
<comment type="caution">
    <text evidence="17">The sequence shown here is derived from an EMBL/GenBank/DDBJ whole genome shotgun (WGS) entry which is preliminary data.</text>
</comment>
<dbReference type="EC" id="5.6.2.3" evidence="13 14"/>
<dbReference type="PANTHER" id="PTHR30153">
    <property type="entry name" value="REPLICATIVE DNA HELICASE DNAB"/>
    <property type="match status" value="1"/>
</dbReference>
<feature type="domain" description="SF4 helicase" evidence="16">
    <location>
        <begin position="204"/>
        <end position="503"/>
    </location>
</feature>
<dbReference type="GO" id="GO:0003677">
    <property type="term" value="F:DNA binding"/>
    <property type="evidence" value="ECO:0007669"/>
    <property type="project" value="UniProtKB-UniRule"/>
</dbReference>
<keyword evidence="9 14" id="KW-0238">DNA-binding</keyword>
<evidence type="ECO:0000313" key="17">
    <source>
        <dbReference type="EMBL" id="SDF68416.1"/>
    </source>
</evidence>
<accession>A0A8G2BHX1</accession>
<protein>
    <recommendedName>
        <fullName evidence="13 14">Replicative DNA helicase</fullName>
        <ecNumber evidence="13 14">5.6.2.3</ecNumber>
    </recommendedName>
</protein>
<dbReference type="EMBL" id="FNBW01000005">
    <property type="protein sequence ID" value="SDF68416.1"/>
    <property type="molecule type" value="Genomic_DNA"/>
</dbReference>
<evidence type="ECO:0000256" key="5">
    <source>
        <dbReference type="ARBA" id="ARBA00022741"/>
    </source>
</evidence>
<evidence type="ECO:0000256" key="4">
    <source>
        <dbReference type="ARBA" id="ARBA00022705"/>
    </source>
</evidence>